<dbReference type="Proteomes" id="UP000466586">
    <property type="component" value="Unassembled WGS sequence"/>
</dbReference>
<comment type="similarity">
    <text evidence="2">Belongs to the SusD family.</text>
</comment>
<name>A0A7K1YCG2_9SPHI</name>
<dbReference type="GO" id="GO:0009279">
    <property type="term" value="C:cell outer membrane"/>
    <property type="evidence" value="ECO:0007669"/>
    <property type="project" value="UniProtKB-SubCell"/>
</dbReference>
<reference evidence="8 9" key="1">
    <citation type="submission" date="2019-11" db="EMBL/GenBank/DDBJ databases">
        <title>Pedobacter sp. HMF7647 Genome sequencing and assembly.</title>
        <authorList>
            <person name="Kang H."/>
            <person name="Kim H."/>
            <person name="Joh K."/>
        </authorList>
    </citation>
    <scope>NUCLEOTIDE SEQUENCE [LARGE SCALE GENOMIC DNA]</scope>
    <source>
        <strain evidence="8 9">HMF7647</strain>
    </source>
</reference>
<dbReference type="Pfam" id="PF07980">
    <property type="entry name" value="SusD_RagB"/>
    <property type="match status" value="1"/>
</dbReference>
<evidence type="ECO:0000259" key="7">
    <source>
        <dbReference type="Pfam" id="PF14322"/>
    </source>
</evidence>
<accession>A0A7K1YCG2</accession>
<keyword evidence="3" id="KW-0732">Signal</keyword>
<evidence type="ECO:0000313" key="8">
    <source>
        <dbReference type="EMBL" id="MXV52273.1"/>
    </source>
</evidence>
<dbReference type="InterPro" id="IPR012944">
    <property type="entry name" value="SusD_RagB_dom"/>
</dbReference>
<feature type="domain" description="RagB/SusD" evidence="6">
    <location>
        <begin position="258"/>
        <end position="533"/>
    </location>
</feature>
<evidence type="ECO:0000256" key="5">
    <source>
        <dbReference type="ARBA" id="ARBA00023237"/>
    </source>
</evidence>
<dbReference type="SUPFAM" id="SSF48452">
    <property type="entry name" value="TPR-like"/>
    <property type="match status" value="1"/>
</dbReference>
<dbReference type="EMBL" id="WVHT01000007">
    <property type="protein sequence ID" value="MXV52273.1"/>
    <property type="molecule type" value="Genomic_DNA"/>
</dbReference>
<organism evidence="8 9">
    <name type="scientific">Hufsiella arboris</name>
    <dbReference type="NCBI Taxonomy" id="2695275"/>
    <lineage>
        <taxon>Bacteria</taxon>
        <taxon>Pseudomonadati</taxon>
        <taxon>Bacteroidota</taxon>
        <taxon>Sphingobacteriia</taxon>
        <taxon>Sphingobacteriales</taxon>
        <taxon>Sphingobacteriaceae</taxon>
        <taxon>Hufsiella</taxon>
    </lineage>
</organism>
<dbReference type="AlphaFoldDB" id="A0A7K1YCG2"/>
<comment type="subcellular location">
    <subcellularLocation>
        <location evidence="1">Cell outer membrane</location>
    </subcellularLocation>
</comment>
<dbReference type="Gene3D" id="1.25.40.390">
    <property type="match status" value="1"/>
</dbReference>
<gene>
    <name evidence="8" type="ORF">GS399_14945</name>
</gene>
<sequence length="533" mass="59925">MVLLLVSPSCKKILDEEVISGVTEQYLNTKPGFESAVKASYSGLRIFFASGEMGMTLTEFGTDMYTHGADGDFKHYDLYDTKLNSRDAMVRDLWNNFYTTINTCNIVIDRAASVPGIDDATKNKSIGEARWLRAQYYFILVQTFGPIHLALKENSEITTEAKRSSVKEVYDAIVADLEFAIANLPVTQADYGRATKPAAENLLAKVLLTRAYIPEAAQPTDFARAAELGKNVINNYNFRLLDDFADIFKQGAGEVNAEVIWAVQYTTDKLNDGNGNRMHPYYVMQYDILPGMVRDLENGKCFKRLRPTNFALANFGDRTVDSRYNKSFKVAWISNNAANIPKDAAGKPKFAVGDTAIWLPGKNLAPEEVAKKPYLVILPKDYTETKYPSLIKFMDKTRSAVNDDVGSRDYLAYRLADTYLMVAEAYIGAGNLAEATTYINKVRERAAYPGKKALMDLTPDKLNIDTLLNERGRELSGELCRWFDLNRTGKLVERVKLYNDEGKKNIQPFHVLRPIPQDQIDRTTNNFGQNTGY</sequence>
<feature type="domain" description="SusD-like N-terminal" evidence="7">
    <location>
        <begin position="57"/>
        <end position="208"/>
    </location>
</feature>
<comment type="caution">
    <text evidence="8">The sequence shown here is derived from an EMBL/GenBank/DDBJ whole genome shotgun (WGS) entry which is preliminary data.</text>
</comment>
<keyword evidence="4" id="KW-0472">Membrane</keyword>
<evidence type="ECO:0000256" key="1">
    <source>
        <dbReference type="ARBA" id="ARBA00004442"/>
    </source>
</evidence>
<dbReference type="InterPro" id="IPR011990">
    <property type="entry name" value="TPR-like_helical_dom_sf"/>
</dbReference>
<evidence type="ECO:0000256" key="2">
    <source>
        <dbReference type="ARBA" id="ARBA00006275"/>
    </source>
</evidence>
<evidence type="ECO:0000313" key="9">
    <source>
        <dbReference type="Proteomes" id="UP000466586"/>
    </source>
</evidence>
<evidence type="ECO:0000259" key="6">
    <source>
        <dbReference type="Pfam" id="PF07980"/>
    </source>
</evidence>
<evidence type="ECO:0000256" key="4">
    <source>
        <dbReference type="ARBA" id="ARBA00023136"/>
    </source>
</evidence>
<dbReference type="Pfam" id="PF14322">
    <property type="entry name" value="SusD-like_3"/>
    <property type="match status" value="1"/>
</dbReference>
<evidence type="ECO:0000256" key="3">
    <source>
        <dbReference type="ARBA" id="ARBA00022729"/>
    </source>
</evidence>
<keyword evidence="5" id="KW-0998">Cell outer membrane</keyword>
<dbReference type="InterPro" id="IPR033985">
    <property type="entry name" value="SusD-like_N"/>
</dbReference>
<keyword evidence="9" id="KW-1185">Reference proteome</keyword>
<proteinExistence type="inferred from homology"/>
<protein>
    <submittedName>
        <fullName evidence="8">RagB/SusD family nutrient uptake outer membrane protein</fullName>
    </submittedName>
</protein>